<dbReference type="Proteomes" id="UP000266391">
    <property type="component" value="Unassembled WGS sequence"/>
</dbReference>
<keyword evidence="1" id="KW-0812">Transmembrane</keyword>
<feature type="transmembrane region" description="Helical" evidence="1">
    <location>
        <begin position="164"/>
        <end position="183"/>
    </location>
</feature>
<feature type="transmembrane region" description="Helical" evidence="1">
    <location>
        <begin position="6"/>
        <end position="23"/>
    </location>
</feature>
<feature type="transmembrane region" description="Helical" evidence="1">
    <location>
        <begin position="133"/>
        <end position="152"/>
    </location>
</feature>
<dbReference type="Gene3D" id="3.30.565.10">
    <property type="entry name" value="Histidine kinase-like ATPase, C-terminal domain"/>
    <property type="match status" value="1"/>
</dbReference>
<protein>
    <submittedName>
        <fullName evidence="3">ATP-binding protein</fullName>
    </submittedName>
</protein>
<evidence type="ECO:0000313" key="3">
    <source>
        <dbReference type="EMBL" id="RHD02820.1"/>
    </source>
</evidence>
<feature type="transmembrane region" description="Helical" evidence="1">
    <location>
        <begin position="189"/>
        <end position="208"/>
    </location>
</feature>
<dbReference type="SUPFAM" id="SSF55874">
    <property type="entry name" value="ATPase domain of HSP90 chaperone/DNA topoisomerase II/histidine kinase"/>
    <property type="match status" value="1"/>
</dbReference>
<keyword evidence="1" id="KW-0472">Membrane</keyword>
<dbReference type="GO" id="GO:0005524">
    <property type="term" value="F:ATP binding"/>
    <property type="evidence" value="ECO:0007669"/>
    <property type="project" value="UniProtKB-KW"/>
</dbReference>
<dbReference type="EMBL" id="QSIQ01000016">
    <property type="protein sequence ID" value="RHD02820.1"/>
    <property type="molecule type" value="Genomic_DNA"/>
</dbReference>
<dbReference type="InterPro" id="IPR032834">
    <property type="entry name" value="NatK-like_C"/>
</dbReference>
<dbReference type="RefSeq" id="WP_118093191.1">
    <property type="nucleotide sequence ID" value="NZ_QSIQ01000016.1"/>
</dbReference>
<keyword evidence="3" id="KW-0067">ATP-binding</keyword>
<comment type="caution">
    <text evidence="3">The sequence shown here is derived from an EMBL/GenBank/DDBJ whole genome shotgun (WGS) entry which is preliminary data.</text>
</comment>
<proteinExistence type="predicted"/>
<organism evidence="3 4">
    <name type="scientific">Roseburia inulinivorans</name>
    <dbReference type="NCBI Taxonomy" id="360807"/>
    <lineage>
        <taxon>Bacteria</taxon>
        <taxon>Bacillati</taxon>
        <taxon>Bacillota</taxon>
        <taxon>Clostridia</taxon>
        <taxon>Lachnospirales</taxon>
        <taxon>Lachnospiraceae</taxon>
        <taxon>Roseburia</taxon>
    </lineage>
</organism>
<accession>A0A396AE98</accession>
<gene>
    <name evidence="3" type="ORF">DW813_10915</name>
</gene>
<name>A0A396AE98_9FIRM</name>
<dbReference type="AlphaFoldDB" id="A0A396AE98"/>
<keyword evidence="3" id="KW-0547">Nucleotide-binding</keyword>
<evidence type="ECO:0000259" key="2">
    <source>
        <dbReference type="Pfam" id="PF14501"/>
    </source>
</evidence>
<sequence length="437" mass="50083">MEVTSFNFLYMLEMLLPAIGLCIPLKKRKHGMGKAMAIIIVGTCLLGVLPIFYIKYYGTEMQQGILWVESVILMFVWFVLIWAILIFSIYFCTESSIYEAMYIFALSYGVEHIFYCIRVLVEHFTGGIIGNKHPLVYIPCLAGSFLLAYFWFAKGTVYEGKYPIGAISATTTSVVLMGIVWGLSIVMDYLGYAHIHSIYAILCCLFILTNQREQMKRETERIEFSQKEQLWEKTKLRYEMSKESIAVVNQHYHDMKHQLMILSTMSDEDKRKAKLQDMESKIAAYDAVVRTGNEYLDTVLTEKKLICQSNQISMSCIADGSQLAFMDELDLYTLFGNALDNAIEANRKISNVHERWISVQIQNKKGILLVEIVNPYEGSLVYDSNHMPVTSKQDTGSHGFGTKSMKNIVEHYGGQMVIKTEQNKYLLRMIFQNPHGR</sequence>
<reference evidence="3 4" key="1">
    <citation type="submission" date="2018-08" db="EMBL/GenBank/DDBJ databases">
        <title>A genome reference for cultivated species of the human gut microbiota.</title>
        <authorList>
            <person name="Zou Y."/>
            <person name="Xue W."/>
            <person name="Luo G."/>
        </authorList>
    </citation>
    <scope>NUCLEOTIDE SEQUENCE [LARGE SCALE GENOMIC DNA]</scope>
    <source>
        <strain evidence="3 4">AM32-8LB</strain>
    </source>
</reference>
<feature type="transmembrane region" description="Helical" evidence="1">
    <location>
        <begin position="66"/>
        <end position="90"/>
    </location>
</feature>
<dbReference type="CDD" id="cd16935">
    <property type="entry name" value="HATPase_AgrC-ComD-like"/>
    <property type="match status" value="1"/>
</dbReference>
<dbReference type="Pfam" id="PF14501">
    <property type="entry name" value="HATPase_c_5"/>
    <property type="match status" value="1"/>
</dbReference>
<feature type="transmembrane region" description="Helical" evidence="1">
    <location>
        <begin position="102"/>
        <end position="121"/>
    </location>
</feature>
<evidence type="ECO:0000256" key="1">
    <source>
        <dbReference type="SAM" id="Phobius"/>
    </source>
</evidence>
<keyword evidence="1" id="KW-1133">Transmembrane helix</keyword>
<dbReference type="InterPro" id="IPR036890">
    <property type="entry name" value="HATPase_C_sf"/>
</dbReference>
<feature type="domain" description="Sensor histidine kinase NatK-like C-terminal" evidence="2">
    <location>
        <begin position="327"/>
        <end position="431"/>
    </location>
</feature>
<feature type="transmembrane region" description="Helical" evidence="1">
    <location>
        <begin position="35"/>
        <end position="54"/>
    </location>
</feature>
<evidence type="ECO:0000313" key="4">
    <source>
        <dbReference type="Proteomes" id="UP000266391"/>
    </source>
</evidence>